<dbReference type="EMBL" id="CP036274">
    <property type="protein sequence ID" value="QDU29978.1"/>
    <property type="molecule type" value="Genomic_DNA"/>
</dbReference>
<feature type="signal peptide" evidence="2">
    <location>
        <begin position="1"/>
        <end position="23"/>
    </location>
</feature>
<organism evidence="3 4">
    <name type="scientific">Anatilimnocola aggregata</name>
    <dbReference type="NCBI Taxonomy" id="2528021"/>
    <lineage>
        <taxon>Bacteria</taxon>
        <taxon>Pseudomonadati</taxon>
        <taxon>Planctomycetota</taxon>
        <taxon>Planctomycetia</taxon>
        <taxon>Pirellulales</taxon>
        <taxon>Pirellulaceae</taxon>
        <taxon>Anatilimnocola</taxon>
    </lineage>
</organism>
<sequence length="149" mass="15909" precursor="true">MNLPLWKKLVVVTVMMGFAGVASQPLQLLAQKAEAKAAAPAAKPKGRLPAYYKDLVTTEQKDKIYALQSKYDAQIATLADQIKTIQKQRDGEIEALLSAEQKAKLEKLRADAKAKAQEKAAARKAAAEKAGITAAVAVPAVPPTVKSTK</sequence>
<evidence type="ECO:0000256" key="2">
    <source>
        <dbReference type="SAM" id="SignalP"/>
    </source>
</evidence>
<protein>
    <submittedName>
        <fullName evidence="3">Uncharacterized protein</fullName>
    </submittedName>
</protein>
<evidence type="ECO:0000313" key="4">
    <source>
        <dbReference type="Proteomes" id="UP000315017"/>
    </source>
</evidence>
<proteinExistence type="predicted"/>
<dbReference type="KEGG" id="aagg:ETAA8_50960"/>
<dbReference type="OrthoDB" id="291101at2"/>
<feature type="chain" id="PRO_5022094028" evidence="2">
    <location>
        <begin position="24"/>
        <end position="149"/>
    </location>
</feature>
<evidence type="ECO:0000313" key="3">
    <source>
        <dbReference type="EMBL" id="QDU29978.1"/>
    </source>
</evidence>
<feature type="coiled-coil region" evidence="1">
    <location>
        <begin position="98"/>
        <end position="125"/>
    </location>
</feature>
<dbReference type="AlphaFoldDB" id="A0A517YID2"/>
<accession>A0A517YID2</accession>
<name>A0A517YID2_9BACT</name>
<gene>
    <name evidence="3" type="ORF">ETAA8_50960</name>
</gene>
<reference evidence="3 4" key="1">
    <citation type="submission" date="2019-02" db="EMBL/GenBank/DDBJ databases">
        <title>Deep-cultivation of Planctomycetes and their phenomic and genomic characterization uncovers novel biology.</title>
        <authorList>
            <person name="Wiegand S."/>
            <person name="Jogler M."/>
            <person name="Boedeker C."/>
            <person name="Pinto D."/>
            <person name="Vollmers J."/>
            <person name="Rivas-Marin E."/>
            <person name="Kohn T."/>
            <person name="Peeters S.H."/>
            <person name="Heuer A."/>
            <person name="Rast P."/>
            <person name="Oberbeckmann S."/>
            <person name="Bunk B."/>
            <person name="Jeske O."/>
            <person name="Meyerdierks A."/>
            <person name="Storesund J.E."/>
            <person name="Kallscheuer N."/>
            <person name="Luecker S."/>
            <person name="Lage O.M."/>
            <person name="Pohl T."/>
            <person name="Merkel B.J."/>
            <person name="Hornburger P."/>
            <person name="Mueller R.-W."/>
            <person name="Bruemmer F."/>
            <person name="Labrenz M."/>
            <person name="Spormann A.M."/>
            <person name="Op den Camp H."/>
            <person name="Overmann J."/>
            <person name="Amann R."/>
            <person name="Jetten M.S.M."/>
            <person name="Mascher T."/>
            <person name="Medema M.H."/>
            <person name="Devos D.P."/>
            <person name="Kaster A.-K."/>
            <person name="Ovreas L."/>
            <person name="Rohde M."/>
            <person name="Galperin M.Y."/>
            <person name="Jogler C."/>
        </authorList>
    </citation>
    <scope>NUCLEOTIDE SEQUENCE [LARGE SCALE GENOMIC DNA]</scope>
    <source>
        <strain evidence="3 4">ETA_A8</strain>
    </source>
</reference>
<keyword evidence="1" id="KW-0175">Coiled coil</keyword>
<evidence type="ECO:0000256" key="1">
    <source>
        <dbReference type="SAM" id="Coils"/>
    </source>
</evidence>
<keyword evidence="4" id="KW-1185">Reference proteome</keyword>
<dbReference type="RefSeq" id="WP_145094667.1">
    <property type="nucleotide sequence ID" value="NZ_CP036274.1"/>
</dbReference>
<dbReference type="Proteomes" id="UP000315017">
    <property type="component" value="Chromosome"/>
</dbReference>
<keyword evidence="2" id="KW-0732">Signal</keyword>